<dbReference type="KEGG" id="cput:CONPUDRAFT_85484"/>
<protein>
    <submittedName>
        <fullName evidence="1">Uncharacterized protein</fullName>
    </submittedName>
</protein>
<dbReference type="EMBL" id="JH711589">
    <property type="protein sequence ID" value="EIW75211.1"/>
    <property type="molecule type" value="Genomic_DNA"/>
</dbReference>
<feature type="non-terminal residue" evidence="1">
    <location>
        <position position="1"/>
    </location>
</feature>
<organism evidence="1 2">
    <name type="scientific">Coniophora puteana (strain RWD-64-598)</name>
    <name type="common">Brown rot fungus</name>
    <dbReference type="NCBI Taxonomy" id="741705"/>
    <lineage>
        <taxon>Eukaryota</taxon>
        <taxon>Fungi</taxon>
        <taxon>Dikarya</taxon>
        <taxon>Basidiomycota</taxon>
        <taxon>Agaricomycotina</taxon>
        <taxon>Agaricomycetes</taxon>
        <taxon>Agaricomycetidae</taxon>
        <taxon>Boletales</taxon>
        <taxon>Coniophorineae</taxon>
        <taxon>Coniophoraceae</taxon>
        <taxon>Coniophora</taxon>
    </lineage>
</organism>
<proteinExistence type="predicted"/>
<name>A0A5M3M980_CONPW</name>
<sequence length="119" mass="13420">MTLLRNAPLKLPAVARVDGAPAANIYELHVRVVSLRKSPYDVTRMPIEFDKSAWLLRPQTPRTLRRLLSKSVASFPLVRHGREFRWNPILYWQPNGLCGLGGVLPDAPHLEAPASMRSQ</sequence>
<reference evidence="2" key="1">
    <citation type="journal article" date="2012" name="Science">
        <title>The Paleozoic origin of enzymatic lignin decomposition reconstructed from 31 fungal genomes.</title>
        <authorList>
            <person name="Floudas D."/>
            <person name="Binder M."/>
            <person name="Riley R."/>
            <person name="Barry K."/>
            <person name="Blanchette R.A."/>
            <person name="Henrissat B."/>
            <person name="Martinez A.T."/>
            <person name="Otillar R."/>
            <person name="Spatafora J.W."/>
            <person name="Yadav J.S."/>
            <person name="Aerts A."/>
            <person name="Benoit I."/>
            <person name="Boyd A."/>
            <person name="Carlson A."/>
            <person name="Copeland A."/>
            <person name="Coutinho P.M."/>
            <person name="de Vries R.P."/>
            <person name="Ferreira P."/>
            <person name="Findley K."/>
            <person name="Foster B."/>
            <person name="Gaskell J."/>
            <person name="Glotzer D."/>
            <person name="Gorecki P."/>
            <person name="Heitman J."/>
            <person name="Hesse C."/>
            <person name="Hori C."/>
            <person name="Igarashi K."/>
            <person name="Jurgens J.A."/>
            <person name="Kallen N."/>
            <person name="Kersten P."/>
            <person name="Kohler A."/>
            <person name="Kuees U."/>
            <person name="Kumar T.K.A."/>
            <person name="Kuo A."/>
            <person name="LaButti K."/>
            <person name="Larrondo L.F."/>
            <person name="Lindquist E."/>
            <person name="Ling A."/>
            <person name="Lombard V."/>
            <person name="Lucas S."/>
            <person name="Lundell T."/>
            <person name="Martin R."/>
            <person name="McLaughlin D.J."/>
            <person name="Morgenstern I."/>
            <person name="Morin E."/>
            <person name="Murat C."/>
            <person name="Nagy L.G."/>
            <person name="Nolan M."/>
            <person name="Ohm R.A."/>
            <person name="Patyshakuliyeva A."/>
            <person name="Rokas A."/>
            <person name="Ruiz-Duenas F.J."/>
            <person name="Sabat G."/>
            <person name="Salamov A."/>
            <person name="Samejima M."/>
            <person name="Schmutz J."/>
            <person name="Slot J.C."/>
            <person name="St John F."/>
            <person name="Stenlid J."/>
            <person name="Sun H."/>
            <person name="Sun S."/>
            <person name="Syed K."/>
            <person name="Tsang A."/>
            <person name="Wiebenga A."/>
            <person name="Young D."/>
            <person name="Pisabarro A."/>
            <person name="Eastwood D.C."/>
            <person name="Martin F."/>
            <person name="Cullen D."/>
            <person name="Grigoriev I.V."/>
            <person name="Hibbett D.S."/>
        </authorList>
    </citation>
    <scope>NUCLEOTIDE SEQUENCE [LARGE SCALE GENOMIC DNA]</scope>
    <source>
        <strain evidence="2">RWD-64-598 SS2</strain>
    </source>
</reference>
<comment type="caution">
    <text evidence="1">The sequence shown here is derived from an EMBL/GenBank/DDBJ whole genome shotgun (WGS) entry which is preliminary data.</text>
</comment>
<keyword evidence="2" id="KW-1185">Reference proteome</keyword>
<dbReference type="AlphaFoldDB" id="A0A5M3M980"/>
<gene>
    <name evidence="1" type="ORF">CONPUDRAFT_85484</name>
</gene>
<dbReference type="Proteomes" id="UP000053558">
    <property type="component" value="Unassembled WGS sequence"/>
</dbReference>
<dbReference type="GeneID" id="19210963"/>
<dbReference type="RefSeq" id="XP_007774629.1">
    <property type="nucleotide sequence ID" value="XM_007776439.1"/>
</dbReference>
<evidence type="ECO:0000313" key="2">
    <source>
        <dbReference type="Proteomes" id="UP000053558"/>
    </source>
</evidence>
<accession>A0A5M3M980</accession>
<evidence type="ECO:0000313" key="1">
    <source>
        <dbReference type="EMBL" id="EIW75211.1"/>
    </source>
</evidence>